<dbReference type="GO" id="GO:0051011">
    <property type="term" value="F:microtubule minus-end binding"/>
    <property type="evidence" value="ECO:0007669"/>
    <property type="project" value="TreeGrafter"/>
</dbReference>
<dbReference type="InterPro" id="IPR040457">
    <property type="entry name" value="GCP_C"/>
</dbReference>
<evidence type="ECO:0000256" key="6">
    <source>
        <dbReference type="RuleBase" id="RU363050"/>
    </source>
</evidence>
<evidence type="ECO:0000256" key="3">
    <source>
        <dbReference type="ARBA" id="ARBA00022490"/>
    </source>
</evidence>
<evidence type="ECO:0000256" key="7">
    <source>
        <dbReference type="SAM" id="MobiDB-lite"/>
    </source>
</evidence>
<gene>
    <name evidence="10" type="ORF">GP486_002972</name>
</gene>
<evidence type="ECO:0000313" key="11">
    <source>
        <dbReference type="Proteomes" id="UP000750711"/>
    </source>
</evidence>
<dbReference type="GO" id="GO:0005874">
    <property type="term" value="C:microtubule"/>
    <property type="evidence" value="ECO:0007669"/>
    <property type="project" value="UniProtKB-KW"/>
</dbReference>
<evidence type="ECO:0000259" key="8">
    <source>
        <dbReference type="Pfam" id="PF04130"/>
    </source>
</evidence>
<evidence type="ECO:0000256" key="5">
    <source>
        <dbReference type="ARBA" id="ARBA00023212"/>
    </source>
</evidence>
<evidence type="ECO:0000256" key="4">
    <source>
        <dbReference type="ARBA" id="ARBA00022701"/>
    </source>
</evidence>
<dbReference type="InterPro" id="IPR042241">
    <property type="entry name" value="GCP_C_sf"/>
</dbReference>
<feature type="compositionally biased region" description="Low complexity" evidence="7">
    <location>
        <begin position="620"/>
        <end position="631"/>
    </location>
</feature>
<protein>
    <recommendedName>
        <fullName evidence="6">Spindle pole body component</fullName>
    </recommendedName>
</protein>
<dbReference type="GO" id="GO:0051321">
    <property type="term" value="P:meiotic cell cycle"/>
    <property type="evidence" value="ECO:0007669"/>
    <property type="project" value="TreeGrafter"/>
</dbReference>
<dbReference type="InterPro" id="IPR007259">
    <property type="entry name" value="GCP"/>
</dbReference>
<comment type="caution">
    <text evidence="10">The sequence shown here is derived from an EMBL/GenBank/DDBJ whole genome shotgun (WGS) entry which is preliminary data.</text>
</comment>
<dbReference type="GO" id="GO:0051225">
    <property type="term" value="P:spindle assembly"/>
    <property type="evidence" value="ECO:0007669"/>
    <property type="project" value="TreeGrafter"/>
</dbReference>
<accession>A0A9P8LDY0</accession>
<evidence type="ECO:0000256" key="1">
    <source>
        <dbReference type="ARBA" id="ARBA00004267"/>
    </source>
</evidence>
<dbReference type="GO" id="GO:0000922">
    <property type="term" value="C:spindle pole"/>
    <property type="evidence" value="ECO:0007669"/>
    <property type="project" value="InterPro"/>
</dbReference>
<evidence type="ECO:0000256" key="2">
    <source>
        <dbReference type="ARBA" id="ARBA00010337"/>
    </source>
</evidence>
<dbReference type="Pfam" id="PF04130">
    <property type="entry name" value="GCP_C_terminal"/>
    <property type="match status" value="1"/>
</dbReference>
<dbReference type="EMBL" id="JAGHQM010000368">
    <property type="protein sequence ID" value="KAH0562329.1"/>
    <property type="molecule type" value="Genomic_DNA"/>
</dbReference>
<dbReference type="AlphaFoldDB" id="A0A9P8LDY0"/>
<dbReference type="GO" id="GO:0000930">
    <property type="term" value="C:gamma-tubulin complex"/>
    <property type="evidence" value="ECO:0007669"/>
    <property type="project" value="TreeGrafter"/>
</dbReference>
<evidence type="ECO:0000313" key="10">
    <source>
        <dbReference type="EMBL" id="KAH0562329.1"/>
    </source>
</evidence>
<keyword evidence="11" id="KW-1185">Reference proteome</keyword>
<reference evidence="10" key="1">
    <citation type="submission" date="2021-03" db="EMBL/GenBank/DDBJ databases">
        <title>Comparative genomics and phylogenomic investigation of the class Geoglossomycetes provide insights into ecological specialization and systematics.</title>
        <authorList>
            <person name="Melie T."/>
            <person name="Pirro S."/>
            <person name="Miller A.N."/>
            <person name="Quandt A."/>
        </authorList>
    </citation>
    <scope>NUCLEOTIDE SEQUENCE</scope>
    <source>
        <strain evidence="10">CAQ_001_2017</strain>
    </source>
</reference>
<feature type="compositionally biased region" description="Polar residues" evidence="7">
    <location>
        <begin position="22"/>
        <end position="34"/>
    </location>
</feature>
<dbReference type="InterPro" id="IPR041470">
    <property type="entry name" value="GCP_N"/>
</dbReference>
<dbReference type="GO" id="GO:0044732">
    <property type="term" value="C:mitotic spindle pole body"/>
    <property type="evidence" value="ECO:0007669"/>
    <property type="project" value="TreeGrafter"/>
</dbReference>
<feature type="region of interest" description="Disordered" evidence="7">
    <location>
        <begin position="609"/>
        <end position="635"/>
    </location>
</feature>
<keyword evidence="5 6" id="KW-0206">Cytoskeleton</keyword>
<dbReference type="PANTHER" id="PTHR19302:SF27">
    <property type="entry name" value="GAMMA-TUBULIN COMPLEX COMPONENT 4"/>
    <property type="match status" value="1"/>
</dbReference>
<feature type="compositionally biased region" description="Polar residues" evidence="7">
    <location>
        <begin position="609"/>
        <end position="619"/>
    </location>
</feature>
<sequence>MLHEILISLSGHPSPLLPPPSAQSTHPPQPGQASTFLSPPELALLSSLSLLSGLHQRLLSHTSLISSTHRSAVCRAVSTAIVSNHLARFQDKILEVEREILQEDAGRVGAYGIVPLSGLVREFDGWTRRLEWFWEIVQFMLPPDTSAQREKSAGSTGAGIIDRLRVEAHTGYPDLEEASLDLIRVAETAWLRQLSTWILYGRLPAFGAEDFFIHEFPEDVEAAARGVPAFVIEHSLLPKFVSSSAASSILFIGRTLNHVRIRGDRPPSPSLLASAASPLSSLLPSHLRHLSSLSFPISPSSLSATIAAIRLSLSQNTLQHLLPIPKIIEILSLLREFFLLGRGEFAVALISEADERIRSRWRRPGQSYRDQSHQGVGSVIVKEGEVTAVLARTWAALSSFQGEEDVSDEKLDLARDLIYLTLPKQSPSRTSTPGRAAGSHLPTSIYDTTFSDFLLSTPTSLSLRIPPPLDLFLSPQDLEIYSSIHSYLLSIRRAHLRLTSLWQLSSLRREHPAPLGPPYSNTKTGQAKMLERRKRTNERNMRMRKVWAAIGAAAFLLAEMGGYFQGEVVKGCWEGFRTWLARPSSSNDPDGGKVSVDDKGNDIWRDSIASTSSATGQRQPTSAISSTTPTTDDPESLSRAHALYLKHLVSSLLLTSTEFTATLRLFLLSTDHLIALVTRLDHAQQGLDLDTDQGVVDALNDYAKEEQEVQAQLERCCERVGDGLRDVVARVRELDGERSRGAEIGEAGFVPGEGREIGGVDRLLMKLDFGDMTNV</sequence>
<dbReference type="GO" id="GO:0007020">
    <property type="term" value="P:microtubule nucleation"/>
    <property type="evidence" value="ECO:0007669"/>
    <property type="project" value="InterPro"/>
</dbReference>
<dbReference type="Gene3D" id="1.20.120.1900">
    <property type="entry name" value="Gamma-tubulin complex, C-terminal domain"/>
    <property type="match status" value="1"/>
</dbReference>
<dbReference type="GO" id="GO:0031122">
    <property type="term" value="P:cytoplasmic microtubule organization"/>
    <property type="evidence" value="ECO:0007669"/>
    <property type="project" value="TreeGrafter"/>
</dbReference>
<keyword evidence="4 6" id="KW-0493">Microtubule</keyword>
<organism evidence="10 11">
    <name type="scientific">Trichoglossum hirsutum</name>
    <dbReference type="NCBI Taxonomy" id="265104"/>
    <lineage>
        <taxon>Eukaryota</taxon>
        <taxon>Fungi</taxon>
        <taxon>Dikarya</taxon>
        <taxon>Ascomycota</taxon>
        <taxon>Pezizomycotina</taxon>
        <taxon>Geoglossomycetes</taxon>
        <taxon>Geoglossales</taxon>
        <taxon>Geoglossaceae</taxon>
        <taxon>Trichoglossum</taxon>
    </lineage>
</organism>
<comment type="similarity">
    <text evidence="2 6">Belongs to the TUBGCP family.</text>
</comment>
<dbReference type="GO" id="GO:0000278">
    <property type="term" value="P:mitotic cell cycle"/>
    <property type="evidence" value="ECO:0007669"/>
    <property type="project" value="TreeGrafter"/>
</dbReference>
<keyword evidence="3 6" id="KW-0963">Cytoplasm</keyword>
<feature type="region of interest" description="Disordered" evidence="7">
    <location>
        <begin position="10"/>
        <end position="34"/>
    </location>
</feature>
<dbReference type="GO" id="GO:0043015">
    <property type="term" value="F:gamma-tubulin binding"/>
    <property type="evidence" value="ECO:0007669"/>
    <property type="project" value="InterPro"/>
</dbReference>
<comment type="subcellular location">
    <subcellularLocation>
        <location evidence="1 6">Cytoplasm</location>
        <location evidence="1 6">Cytoskeleton</location>
        <location evidence="1 6">Microtubule organizing center</location>
    </subcellularLocation>
</comment>
<feature type="domain" description="Gamma tubulin complex component C-terminal" evidence="8">
    <location>
        <begin position="331"/>
        <end position="769"/>
    </location>
</feature>
<dbReference type="Proteomes" id="UP000750711">
    <property type="component" value="Unassembled WGS sequence"/>
</dbReference>
<name>A0A9P8LDY0_9PEZI</name>
<feature type="region of interest" description="Disordered" evidence="7">
    <location>
        <begin position="513"/>
        <end position="532"/>
    </location>
</feature>
<evidence type="ECO:0000259" key="9">
    <source>
        <dbReference type="Pfam" id="PF17681"/>
    </source>
</evidence>
<dbReference type="Pfam" id="PF17681">
    <property type="entry name" value="GCP_N_terminal"/>
    <property type="match status" value="1"/>
</dbReference>
<proteinExistence type="inferred from homology"/>
<dbReference type="PANTHER" id="PTHR19302">
    <property type="entry name" value="GAMMA TUBULIN COMPLEX PROTEIN"/>
    <property type="match status" value="1"/>
</dbReference>
<feature type="domain" description="Gamma tubulin complex component protein N-terminal" evidence="9">
    <location>
        <begin position="2"/>
        <end position="321"/>
    </location>
</feature>